<keyword evidence="1" id="KW-0472">Membrane</keyword>
<evidence type="ECO:0000313" key="3">
    <source>
        <dbReference type="Proteomes" id="UP000235116"/>
    </source>
</evidence>
<organism evidence="2 3">
    <name type="scientific">Ketobacter alkanivorans</name>
    <dbReference type="NCBI Taxonomy" id="1917421"/>
    <lineage>
        <taxon>Bacteria</taxon>
        <taxon>Pseudomonadati</taxon>
        <taxon>Pseudomonadota</taxon>
        <taxon>Gammaproteobacteria</taxon>
        <taxon>Pseudomonadales</taxon>
        <taxon>Ketobacteraceae</taxon>
        <taxon>Ketobacter</taxon>
    </lineage>
</organism>
<feature type="transmembrane region" description="Helical" evidence="1">
    <location>
        <begin position="92"/>
        <end position="113"/>
    </location>
</feature>
<dbReference type="AlphaFoldDB" id="A0A2K9LLE2"/>
<dbReference type="Proteomes" id="UP000235116">
    <property type="component" value="Chromosome"/>
</dbReference>
<keyword evidence="3" id="KW-1185">Reference proteome</keyword>
<dbReference type="KEGG" id="kak:Kalk_03905"/>
<keyword evidence="1" id="KW-0812">Transmembrane</keyword>
<accession>A0A2K9LLE2</accession>
<reference evidence="3" key="1">
    <citation type="submission" date="2017-08" db="EMBL/GenBank/DDBJ databases">
        <title>Direct submision.</title>
        <authorList>
            <person name="Kim S.-J."/>
            <person name="Rhee S.-K."/>
        </authorList>
    </citation>
    <scope>NUCLEOTIDE SEQUENCE [LARGE SCALE GENOMIC DNA]</scope>
    <source>
        <strain evidence="3">GI5</strain>
    </source>
</reference>
<protein>
    <recommendedName>
        <fullName evidence="4">DUF1269 domain-containing protein</fullName>
    </recommendedName>
</protein>
<name>A0A2K9LLE2_9GAMM</name>
<dbReference type="EMBL" id="CP022684">
    <property type="protein sequence ID" value="AUM11614.1"/>
    <property type="molecule type" value="Genomic_DNA"/>
</dbReference>
<evidence type="ECO:0000256" key="1">
    <source>
        <dbReference type="SAM" id="Phobius"/>
    </source>
</evidence>
<sequence>MKRLYYLFKGTQFARAISNDLKDAGIDEGQLHFLSNDQAGLQTAHVHKADIFEERDIPHRGTWGAIIGLGAGILFAAYLLTSELGPHLTFSIFVLVCLLFMLLGAWAGGFIGISSKNHHISRFESALEEGDTLLMLDAYNDTEETALKQLMHTRHMEASYEGEDDNYRVFF</sequence>
<keyword evidence="1" id="KW-1133">Transmembrane helix</keyword>
<evidence type="ECO:0000313" key="2">
    <source>
        <dbReference type="EMBL" id="AUM11614.1"/>
    </source>
</evidence>
<gene>
    <name evidence="2" type="ORF">Kalk_03905</name>
</gene>
<dbReference type="OrthoDB" id="5905880at2"/>
<dbReference type="RefSeq" id="WP_101892954.1">
    <property type="nucleotide sequence ID" value="NZ_CP022684.1"/>
</dbReference>
<proteinExistence type="predicted"/>
<evidence type="ECO:0008006" key="4">
    <source>
        <dbReference type="Google" id="ProtNLM"/>
    </source>
</evidence>
<feature type="transmembrane region" description="Helical" evidence="1">
    <location>
        <begin position="61"/>
        <end position="80"/>
    </location>
</feature>